<dbReference type="Gene3D" id="3.60.20.10">
    <property type="entry name" value="Glutamine Phosphoribosylpyrophosphate, subunit 1, domain 1"/>
    <property type="match status" value="1"/>
</dbReference>
<dbReference type="OrthoDB" id="6330at2157"/>
<evidence type="ECO:0000256" key="3">
    <source>
        <dbReference type="ARBA" id="ARBA00022801"/>
    </source>
</evidence>
<reference evidence="5" key="1">
    <citation type="submission" date="2016-10" db="EMBL/GenBank/DDBJ databases">
        <authorList>
            <person name="Varghese N."/>
            <person name="Submissions S."/>
        </authorList>
    </citation>
    <scope>NUCLEOTIDE SEQUENCE [LARGE SCALE GENOMIC DNA]</scope>
    <source>
        <strain evidence="5">CGMCC 1.10121</strain>
    </source>
</reference>
<keyword evidence="2" id="KW-0645">Protease</keyword>
<dbReference type="InterPro" id="IPR029055">
    <property type="entry name" value="Ntn_hydrolases_N"/>
</dbReference>
<keyword evidence="3" id="KW-0378">Hydrolase</keyword>
<dbReference type="GO" id="GO:0005737">
    <property type="term" value="C:cytoplasm"/>
    <property type="evidence" value="ECO:0007669"/>
    <property type="project" value="TreeGrafter"/>
</dbReference>
<dbReference type="InterPro" id="IPR001353">
    <property type="entry name" value="Proteasome_sua/b"/>
</dbReference>
<evidence type="ECO:0000313" key="5">
    <source>
        <dbReference type="Proteomes" id="UP000199126"/>
    </source>
</evidence>
<evidence type="ECO:0000256" key="2">
    <source>
        <dbReference type="ARBA" id="ARBA00022670"/>
    </source>
</evidence>
<dbReference type="GO" id="GO:0051603">
    <property type="term" value="P:proteolysis involved in protein catabolic process"/>
    <property type="evidence" value="ECO:0007669"/>
    <property type="project" value="InterPro"/>
</dbReference>
<keyword evidence="4" id="KW-0647">Proteasome</keyword>
<gene>
    <name evidence="4" type="ORF">SAMN04487948_103329</name>
</gene>
<dbReference type="PANTHER" id="PTHR32194:SF0">
    <property type="entry name" value="ATP-DEPENDENT PROTEASE SUBUNIT HSLV"/>
    <property type="match status" value="1"/>
</dbReference>
<dbReference type="GO" id="GO:0005839">
    <property type="term" value="C:proteasome core complex"/>
    <property type="evidence" value="ECO:0007669"/>
    <property type="project" value="InterPro"/>
</dbReference>
<evidence type="ECO:0000313" key="4">
    <source>
        <dbReference type="EMBL" id="SEO58044.1"/>
    </source>
</evidence>
<dbReference type="RefSeq" id="WP_089822613.1">
    <property type="nucleotide sequence ID" value="NZ_FODV01000003.1"/>
</dbReference>
<keyword evidence="5" id="KW-1185">Reference proteome</keyword>
<dbReference type="GO" id="GO:0004175">
    <property type="term" value="F:endopeptidase activity"/>
    <property type="evidence" value="ECO:0007669"/>
    <property type="project" value="UniProtKB-ARBA"/>
</dbReference>
<organism evidence="4 5">
    <name type="scientific">Halogranum amylolyticum</name>
    <dbReference type="NCBI Taxonomy" id="660520"/>
    <lineage>
        <taxon>Archaea</taxon>
        <taxon>Methanobacteriati</taxon>
        <taxon>Methanobacteriota</taxon>
        <taxon>Stenosarchaea group</taxon>
        <taxon>Halobacteria</taxon>
        <taxon>Halobacteriales</taxon>
        <taxon>Haloferacaceae</taxon>
    </lineage>
</organism>
<protein>
    <submittedName>
        <fullName evidence="4">Proteasome beta subunit</fullName>
    </submittedName>
</protein>
<sequence length="175" mass="18603">MSTIVGVECTDGALLAADRLLVQDDRVESTSRERLVVVDDEVAAVCHGPAGGVDEFVRRFDQEVRSYRTERGEMTVDPLATRASSIAADEGVEAIVAGPDEDRVARIRAIGHDGSVLEDSPAARGSGAPILLGALDVDDVDLDTAETAVREAFEAAADRDPKTGDDVDVWRLANE</sequence>
<dbReference type="PANTHER" id="PTHR32194">
    <property type="entry name" value="METALLOPROTEASE TLDD"/>
    <property type="match status" value="1"/>
</dbReference>
<accession>A0A1H8QW04</accession>
<dbReference type="EMBL" id="FODV01000003">
    <property type="protein sequence ID" value="SEO58044.1"/>
    <property type="molecule type" value="Genomic_DNA"/>
</dbReference>
<dbReference type="InterPro" id="IPR023333">
    <property type="entry name" value="Proteasome_suB-type"/>
</dbReference>
<keyword evidence="1" id="KW-0963">Cytoplasm</keyword>
<proteinExistence type="predicted"/>
<evidence type="ECO:0000256" key="1">
    <source>
        <dbReference type="ARBA" id="ARBA00022490"/>
    </source>
</evidence>
<name>A0A1H8QW04_9EURY</name>
<dbReference type="AlphaFoldDB" id="A0A1H8QW04"/>
<dbReference type="SUPFAM" id="SSF56235">
    <property type="entry name" value="N-terminal nucleophile aminohydrolases (Ntn hydrolases)"/>
    <property type="match status" value="1"/>
</dbReference>
<dbReference type="Proteomes" id="UP000199126">
    <property type="component" value="Unassembled WGS sequence"/>
</dbReference>
<dbReference type="Pfam" id="PF00227">
    <property type="entry name" value="Proteasome"/>
    <property type="match status" value="1"/>
</dbReference>